<dbReference type="SUPFAM" id="SSF52172">
    <property type="entry name" value="CheY-like"/>
    <property type="match status" value="1"/>
</dbReference>
<dbReference type="PANTHER" id="PTHR44520:SF2">
    <property type="entry name" value="RESPONSE REGULATOR RCP1"/>
    <property type="match status" value="1"/>
</dbReference>
<dbReference type="Proteomes" id="UP000094622">
    <property type="component" value="Unassembled WGS sequence"/>
</dbReference>
<protein>
    <submittedName>
        <fullName evidence="3">Response regulator rcp1</fullName>
    </submittedName>
</protein>
<gene>
    <name evidence="3" type="primary">rcp1_3</name>
    <name evidence="3" type="ORF">A6302_03976</name>
</gene>
<evidence type="ECO:0000313" key="4">
    <source>
        <dbReference type="Proteomes" id="UP000094622"/>
    </source>
</evidence>
<sequence>MNRSVDILLVEDNPGDVVLTMEAFRLAGIQSRMHTAEDGEKAIAFLDRIGTDRDTPCPDLVLLDLNLPRVNGKDVLAHIKQHPALRRIPVIVLTSSDRPEDIAESYDRHANSYIIKPMEMRRFVYIVTKIDEFWFSAATPPPQ</sequence>
<dbReference type="Gene3D" id="3.40.50.2300">
    <property type="match status" value="1"/>
</dbReference>
<organism evidence="3 4">
    <name type="scientific">Methylobrevis pamukkalensis</name>
    <dbReference type="NCBI Taxonomy" id="1439726"/>
    <lineage>
        <taxon>Bacteria</taxon>
        <taxon>Pseudomonadati</taxon>
        <taxon>Pseudomonadota</taxon>
        <taxon>Alphaproteobacteria</taxon>
        <taxon>Hyphomicrobiales</taxon>
        <taxon>Pleomorphomonadaceae</taxon>
        <taxon>Methylobrevis</taxon>
    </lineage>
</organism>
<feature type="modified residue" description="4-aspartylphosphate" evidence="1">
    <location>
        <position position="64"/>
    </location>
</feature>
<evidence type="ECO:0000256" key="1">
    <source>
        <dbReference type="PROSITE-ProRule" id="PRU00169"/>
    </source>
</evidence>
<dbReference type="EMBL" id="MCRJ01000140">
    <property type="protein sequence ID" value="ODN68723.1"/>
    <property type="molecule type" value="Genomic_DNA"/>
</dbReference>
<dbReference type="Pfam" id="PF00072">
    <property type="entry name" value="Response_reg"/>
    <property type="match status" value="1"/>
</dbReference>
<dbReference type="InterPro" id="IPR001789">
    <property type="entry name" value="Sig_transdc_resp-reg_receiver"/>
</dbReference>
<dbReference type="GO" id="GO:0000160">
    <property type="term" value="P:phosphorelay signal transduction system"/>
    <property type="evidence" value="ECO:0007669"/>
    <property type="project" value="InterPro"/>
</dbReference>
<evidence type="ECO:0000259" key="2">
    <source>
        <dbReference type="PROSITE" id="PS50110"/>
    </source>
</evidence>
<comment type="caution">
    <text evidence="3">The sequence shown here is derived from an EMBL/GenBank/DDBJ whole genome shotgun (WGS) entry which is preliminary data.</text>
</comment>
<dbReference type="RefSeq" id="WP_210183381.1">
    <property type="nucleotide sequence ID" value="NZ_MCRJ01000140.1"/>
</dbReference>
<dbReference type="AlphaFoldDB" id="A0A1E3GXH2"/>
<dbReference type="PROSITE" id="PS50110">
    <property type="entry name" value="RESPONSE_REGULATORY"/>
    <property type="match status" value="1"/>
</dbReference>
<evidence type="ECO:0000313" key="3">
    <source>
        <dbReference type="EMBL" id="ODN68723.1"/>
    </source>
</evidence>
<dbReference type="SMART" id="SM00448">
    <property type="entry name" value="REC"/>
    <property type="match status" value="1"/>
</dbReference>
<accession>A0A1E3GXH2</accession>
<feature type="domain" description="Response regulatory" evidence="2">
    <location>
        <begin position="6"/>
        <end position="131"/>
    </location>
</feature>
<keyword evidence="4" id="KW-1185">Reference proteome</keyword>
<reference evidence="3 4" key="1">
    <citation type="submission" date="2016-07" db="EMBL/GenBank/DDBJ databases">
        <title>Draft Genome Sequence of Methylobrevis pamukkalensis PK2.</title>
        <authorList>
            <person name="Vasilenko O.V."/>
            <person name="Doronina N.V."/>
            <person name="Shmareva M.N."/>
            <person name="Tarlachkov S.V."/>
            <person name="Mustakhimov I."/>
            <person name="Trotsenko Y.A."/>
        </authorList>
    </citation>
    <scope>NUCLEOTIDE SEQUENCE [LARGE SCALE GENOMIC DNA]</scope>
    <source>
        <strain evidence="3 4">PK2</strain>
    </source>
</reference>
<keyword evidence="1" id="KW-0597">Phosphoprotein</keyword>
<dbReference type="InterPro" id="IPR052893">
    <property type="entry name" value="TCS_response_regulator"/>
</dbReference>
<dbReference type="PANTHER" id="PTHR44520">
    <property type="entry name" value="RESPONSE REGULATOR RCP1-RELATED"/>
    <property type="match status" value="1"/>
</dbReference>
<dbReference type="InterPro" id="IPR011006">
    <property type="entry name" value="CheY-like_superfamily"/>
</dbReference>
<dbReference type="CDD" id="cd17557">
    <property type="entry name" value="REC_Rcp-like"/>
    <property type="match status" value="1"/>
</dbReference>
<proteinExistence type="predicted"/>
<name>A0A1E3GXH2_9HYPH</name>